<dbReference type="PANTHER" id="PTHR35011:SF4">
    <property type="entry name" value="SLL1102 PROTEIN"/>
    <property type="match status" value="1"/>
</dbReference>
<dbReference type="GO" id="GO:0022857">
    <property type="term" value="F:transmembrane transporter activity"/>
    <property type="evidence" value="ECO:0007669"/>
    <property type="project" value="UniProtKB-UniRule"/>
</dbReference>
<feature type="transmembrane region" description="Helical" evidence="9">
    <location>
        <begin position="191"/>
        <end position="213"/>
    </location>
</feature>
<comment type="similarity">
    <text evidence="8 9">Belongs to the TRAP transporter small permease family.</text>
</comment>
<keyword evidence="7 9" id="KW-0472">Membrane</keyword>
<evidence type="ECO:0000256" key="6">
    <source>
        <dbReference type="ARBA" id="ARBA00022989"/>
    </source>
</evidence>
<sequence>MVKKKSHSAGVKETLDITDELIAERRTSLKMPKDMTPWMAKTIELIDLNMLRVGKIVCWMVIPLIFAMTFEVIGRHFFNRPTLWAYDVTRMIAGAFFMLGAGYALSKGIHIRADFLYRNWKVKTQAKVDLFLYLLFFFPGFIVFFWVSFDYAYTSICGKFILAECLDGKVRIQRAMDTTWMPVMWPLKSCMPIGAFLLLIQGISELFKTYYAFVKGRWP</sequence>
<evidence type="ECO:0000256" key="2">
    <source>
        <dbReference type="ARBA" id="ARBA00022448"/>
    </source>
</evidence>
<name>A0A6H1Q0Z1_9PROT</name>
<comment type="function">
    <text evidence="9">Part of the tripartite ATP-independent periplasmic (TRAP) transport system.</text>
</comment>
<evidence type="ECO:0000256" key="4">
    <source>
        <dbReference type="ARBA" id="ARBA00022519"/>
    </source>
</evidence>
<keyword evidence="6 9" id="KW-1133">Transmembrane helix</keyword>
<dbReference type="InterPro" id="IPR007387">
    <property type="entry name" value="TRAP_DctQ"/>
</dbReference>
<dbReference type="AlphaFoldDB" id="A0A6H1Q0Z1"/>
<keyword evidence="2 9" id="KW-0813">Transport</keyword>
<evidence type="ECO:0000256" key="5">
    <source>
        <dbReference type="ARBA" id="ARBA00022692"/>
    </source>
</evidence>
<evidence type="ECO:0000259" key="10">
    <source>
        <dbReference type="Pfam" id="PF04290"/>
    </source>
</evidence>
<dbReference type="KEGG" id="peg:E5R92_01650"/>
<keyword evidence="5 9" id="KW-0812">Transmembrane</keyword>
<feature type="domain" description="Tripartite ATP-independent periplasmic transporters DctQ component" evidence="10">
    <location>
        <begin position="65"/>
        <end position="208"/>
    </location>
</feature>
<comment type="subcellular location">
    <subcellularLocation>
        <location evidence="1 9">Cell inner membrane</location>
        <topology evidence="1 9">Multi-pass membrane protein</topology>
    </subcellularLocation>
</comment>
<dbReference type="Pfam" id="PF04290">
    <property type="entry name" value="DctQ"/>
    <property type="match status" value="1"/>
</dbReference>
<evidence type="ECO:0000256" key="1">
    <source>
        <dbReference type="ARBA" id="ARBA00004429"/>
    </source>
</evidence>
<feature type="transmembrane region" description="Helical" evidence="9">
    <location>
        <begin position="90"/>
        <end position="109"/>
    </location>
</feature>
<protein>
    <recommendedName>
        <fullName evidence="9">TRAP transporter small permease protein</fullName>
    </recommendedName>
</protein>
<keyword evidence="4 9" id="KW-0997">Cell inner membrane</keyword>
<feature type="transmembrane region" description="Helical" evidence="9">
    <location>
        <begin position="56"/>
        <end position="78"/>
    </location>
</feature>
<dbReference type="EMBL" id="CP038852">
    <property type="protein sequence ID" value="QIZ20488.1"/>
    <property type="molecule type" value="Genomic_DNA"/>
</dbReference>
<keyword evidence="3" id="KW-1003">Cell membrane</keyword>
<feature type="transmembrane region" description="Helical" evidence="9">
    <location>
        <begin position="130"/>
        <end position="149"/>
    </location>
</feature>
<evidence type="ECO:0000256" key="3">
    <source>
        <dbReference type="ARBA" id="ARBA00022475"/>
    </source>
</evidence>
<evidence type="ECO:0000256" key="8">
    <source>
        <dbReference type="ARBA" id="ARBA00038436"/>
    </source>
</evidence>
<dbReference type="InterPro" id="IPR055348">
    <property type="entry name" value="DctQ"/>
</dbReference>
<comment type="subunit">
    <text evidence="9">The complex comprises the extracytoplasmic solute receptor protein and the two transmembrane proteins.</text>
</comment>
<dbReference type="PANTHER" id="PTHR35011">
    <property type="entry name" value="2,3-DIKETO-L-GULONATE TRAP TRANSPORTER SMALL PERMEASE PROTEIN YIAM"/>
    <property type="match status" value="1"/>
</dbReference>
<gene>
    <name evidence="11" type="ORF">E5R92_01650</name>
</gene>
<accession>A0A6H1Q0Z1</accession>
<dbReference type="GO" id="GO:0005886">
    <property type="term" value="C:plasma membrane"/>
    <property type="evidence" value="ECO:0007669"/>
    <property type="project" value="UniProtKB-SubCell"/>
</dbReference>
<evidence type="ECO:0000313" key="11">
    <source>
        <dbReference type="EMBL" id="QIZ20488.1"/>
    </source>
</evidence>
<evidence type="ECO:0000256" key="7">
    <source>
        <dbReference type="ARBA" id="ARBA00023136"/>
    </source>
</evidence>
<organism evidence="11 12">
    <name type="scientific">Candidatus Pelagibacter giovannonii</name>
    <dbReference type="NCBI Taxonomy" id="2563896"/>
    <lineage>
        <taxon>Bacteria</taxon>
        <taxon>Pseudomonadati</taxon>
        <taxon>Pseudomonadota</taxon>
        <taxon>Alphaproteobacteria</taxon>
        <taxon>Candidatus Pelagibacterales</taxon>
        <taxon>Candidatus Pelagibacteraceae</taxon>
        <taxon>Candidatus Pelagibacter</taxon>
    </lineage>
</organism>
<keyword evidence="12" id="KW-1185">Reference proteome</keyword>
<evidence type="ECO:0000313" key="12">
    <source>
        <dbReference type="Proteomes" id="UP000501094"/>
    </source>
</evidence>
<dbReference type="RefSeq" id="WP_168606381.1">
    <property type="nucleotide sequence ID" value="NZ_CP038852.1"/>
</dbReference>
<proteinExistence type="inferred from homology"/>
<dbReference type="Proteomes" id="UP000501094">
    <property type="component" value="Chromosome"/>
</dbReference>
<reference evidence="11 12" key="1">
    <citation type="journal article" date="2020" name="Nat. Microbiol.">
        <title>Lysogenic host-virus interactions in SAR11 marine bacteria.</title>
        <authorList>
            <person name="Morris R.M."/>
            <person name="Cain K.R."/>
            <person name="Hvorecny K.L."/>
            <person name="Kollman J.M."/>
        </authorList>
    </citation>
    <scope>NUCLEOTIDE SEQUENCE [LARGE SCALE GENOMIC DNA]</scope>
    <source>
        <strain evidence="11 12">NP1</strain>
    </source>
</reference>
<evidence type="ECO:0000256" key="9">
    <source>
        <dbReference type="RuleBase" id="RU369079"/>
    </source>
</evidence>